<keyword evidence="8" id="KW-0413">Isomerase</keyword>
<organism evidence="14 15">
    <name type="scientific">Dendrothele bispora (strain CBS 962.96)</name>
    <dbReference type="NCBI Taxonomy" id="1314807"/>
    <lineage>
        <taxon>Eukaryota</taxon>
        <taxon>Fungi</taxon>
        <taxon>Dikarya</taxon>
        <taxon>Basidiomycota</taxon>
        <taxon>Agaricomycotina</taxon>
        <taxon>Agaricomycetes</taxon>
        <taxon>Agaricomycetidae</taxon>
        <taxon>Agaricales</taxon>
        <taxon>Agaricales incertae sedis</taxon>
        <taxon>Dendrothele</taxon>
    </lineage>
</organism>
<dbReference type="GO" id="GO:0006260">
    <property type="term" value="P:DNA replication"/>
    <property type="evidence" value="ECO:0007669"/>
    <property type="project" value="InterPro"/>
</dbReference>
<keyword evidence="9 11" id="KW-0539">Nucleus</keyword>
<evidence type="ECO:0000256" key="9">
    <source>
        <dbReference type="ARBA" id="ARBA00023242"/>
    </source>
</evidence>
<dbReference type="SUPFAM" id="SSF52540">
    <property type="entry name" value="P-loop containing nucleoside triphosphate hydrolases"/>
    <property type="match status" value="1"/>
</dbReference>
<dbReference type="PROSITE" id="PS00690">
    <property type="entry name" value="DEAH_ATP_HELICASE"/>
    <property type="match status" value="1"/>
</dbReference>
<dbReference type="CDD" id="cd18794">
    <property type="entry name" value="SF2_C_RecQ"/>
    <property type="match status" value="1"/>
</dbReference>
<dbReference type="GO" id="GO:0003677">
    <property type="term" value="F:DNA binding"/>
    <property type="evidence" value="ECO:0007669"/>
    <property type="project" value="UniProtKB-KW"/>
</dbReference>
<dbReference type="GO" id="GO:0043138">
    <property type="term" value="F:3'-5' DNA helicase activity"/>
    <property type="evidence" value="ECO:0007669"/>
    <property type="project" value="UniProtKB-EC"/>
</dbReference>
<dbReference type="InterPro" id="IPR018982">
    <property type="entry name" value="RQC_domain"/>
</dbReference>
<evidence type="ECO:0000256" key="3">
    <source>
        <dbReference type="ARBA" id="ARBA00022741"/>
    </source>
</evidence>
<dbReference type="SMART" id="SM00956">
    <property type="entry name" value="RQC"/>
    <property type="match status" value="1"/>
</dbReference>
<dbReference type="Pfam" id="PF16124">
    <property type="entry name" value="RecQ_Zn_bind"/>
    <property type="match status" value="1"/>
</dbReference>
<evidence type="ECO:0000256" key="1">
    <source>
        <dbReference type="ARBA" id="ARBA00004123"/>
    </source>
</evidence>
<dbReference type="PANTHER" id="PTHR13710:SF153">
    <property type="entry name" value="RECQ-LIKE DNA HELICASE BLM"/>
    <property type="match status" value="1"/>
</dbReference>
<dbReference type="GO" id="GO:0005694">
    <property type="term" value="C:chromosome"/>
    <property type="evidence" value="ECO:0007669"/>
    <property type="project" value="TreeGrafter"/>
</dbReference>
<comment type="subcellular location">
    <subcellularLocation>
        <location evidence="1 11">Nucleus</location>
    </subcellularLocation>
</comment>
<keyword evidence="4 11" id="KW-0378">Hydrolase</keyword>
<gene>
    <name evidence="14" type="ORF">K435DRAFT_651780</name>
</gene>
<sequence>MDKLNKVFGLPSFRTNQLEAIIAALSGRDVFVLMPTGGGKSLCYQLPAVCKGGSTKGITVVVSPLLSLMTNQVSSLRDKNVDVVLWNSESTDVVEIMRRLRGNPKPSLLYVSPEKIKESGSLHSILTDLYRSNHLARFVIDEAHCISTWGQDFREAYQCLGSLRDNYPSVPIMALTATANQVMADDIKRRLKLRDCECFSQSFNRSNLNYFILDKKGNLKGVIDDICSFISSKHRDESGVIYCLARAKCEKVAEELRKKGISAMHFHAGMAADVKNEVLQDWQEGRVKIVVATIAFGMGIDKPDVRFVIHYDLPKSLDGYYQETGRAGRDGLPADCILYYSYRDYKLILKMINNPENTERLGREGLARLEAQARNVVEFCLNQSDCRRLQLLQFFNEKFDPRLCRRQCDNCAYSGVVSQEDLTKEAKDVVALVKHFQDRGEQVTLDHCRSVFKGAATTIIRTKRHDQITYYGKGKHLANELLEQLFKRLCLLGATDEVSMPAPNGWHNYYFQVSPVLGTHTFFLGFGDLELITFCEAGTECQ</sequence>
<dbReference type="Proteomes" id="UP000297245">
    <property type="component" value="Unassembled WGS sequence"/>
</dbReference>
<dbReference type="SUPFAM" id="SSF46785">
    <property type="entry name" value="Winged helix' DNA-binding domain"/>
    <property type="match status" value="1"/>
</dbReference>
<evidence type="ECO:0000256" key="7">
    <source>
        <dbReference type="ARBA" id="ARBA00023125"/>
    </source>
</evidence>
<proteinExistence type="inferred from homology"/>
<dbReference type="GO" id="GO:0005634">
    <property type="term" value="C:nucleus"/>
    <property type="evidence" value="ECO:0007669"/>
    <property type="project" value="UniProtKB-SubCell"/>
</dbReference>
<keyword evidence="15" id="KW-1185">Reference proteome</keyword>
<dbReference type="NCBIfam" id="TIGR00614">
    <property type="entry name" value="recQ_fam"/>
    <property type="match status" value="1"/>
</dbReference>
<dbReference type="InterPro" id="IPR011545">
    <property type="entry name" value="DEAD/DEAH_box_helicase_dom"/>
</dbReference>
<reference evidence="14 15" key="1">
    <citation type="journal article" date="2019" name="Nat. Ecol. Evol.">
        <title>Megaphylogeny resolves global patterns of mushroom evolution.</title>
        <authorList>
            <person name="Varga T."/>
            <person name="Krizsan K."/>
            <person name="Foldi C."/>
            <person name="Dima B."/>
            <person name="Sanchez-Garcia M."/>
            <person name="Sanchez-Ramirez S."/>
            <person name="Szollosi G.J."/>
            <person name="Szarkandi J.G."/>
            <person name="Papp V."/>
            <person name="Albert L."/>
            <person name="Andreopoulos W."/>
            <person name="Angelini C."/>
            <person name="Antonin V."/>
            <person name="Barry K.W."/>
            <person name="Bougher N.L."/>
            <person name="Buchanan P."/>
            <person name="Buyck B."/>
            <person name="Bense V."/>
            <person name="Catcheside P."/>
            <person name="Chovatia M."/>
            <person name="Cooper J."/>
            <person name="Damon W."/>
            <person name="Desjardin D."/>
            <person name="Finy P."/>
            <person name="Geml J."/>
            <person name="Haridas S."/>
            <person name="Hughes K."/>
            <person name="Justo A."/>
            <person name="Karasinski D."/>
            <person name="Kautmanova I."/>
            <person name="Kiss B."/>
            <person name="Kocsube S."/>
            <person name="Kotiranta H."/>
            <person name="LaButti K.M."/>
            <person name="Lechner B.E."/>
            <person name="Liimatainen K."/>
            <person name="Lipzen A."/>
            <person name="Lukacs Z."/>
            <person name="Mihaltcheva S."/>
            <person name="Morgado L.N."/>
            <person name="Niskanen T."/>
            <person name="Noordeloos M.E."/>
            <person name="Ohm R.A."/>
            <person name="Ortiz-Santana B."/>
            <person name="Ovrebo C."/>
            <person name="Racz N."/>
            <person name="Riley R."/>
            <person name="Savchenko A."/>
            <person name="Shiryaev A."/>
            <person name="Soop K."/>
            <person name="Spirin V."/>
            <person name="Szebenyi C."/>
            <person name="Tomsovsky M."/>
            <person name="Tulloss R.E."/>
            <person name="Uehling J."/>
            <person name="Grigoriev I.V."/>
            <person name="Vagvolgyi C."/>
            <person name="Papp T."/>
            <person name="Martin F.M."/>
            <person name="Miettinen O."/>
            <person name="Hibbett D.S."/>
            <person name="Nagy L.G."/>
        </authorList>
    </citation>
    <scope>NUCLEOTIDE SEQUENCE [LARGE SCALE GENOMIC DNA]</scope>
    <source>
        <strain evidence="14 15">CBS 962.96</strain>
    </source>
</reference>
<dbReference type="FunFam" id="3.40.50.300:FF:000340">
    <property type="entry name" value="Bloom syndrome, RecQ helicase"/>
    <property type="match status" value="1"/>
</dbReference>
<dbReference type="OrthoDB" id="10261556at2759"/>
<comment type="catalytic activity">
    <reaction evidence="10 11">
        <text>Couples ATP hydrolysis with the unwinding of duplex DNA by translocating in the 3'-5' direction.</text>
        <dbReference type="EC" id="5.6.2.4"/>
    </reaction>
</comment>
<dbReference type="InterPro" id="IPR004589">
    <property type="entry name" value="DNA_helicase_ATP-dep_RecQ"/>
</dbReference>
<keyword evidence="3 11" id="KW-0547">Nucleotide-binding</keyword>
<dbReference type="InterPro" id="IPR002464">
    <property type="entry name" value="DNA/RNA_helicase_DEAH_CS"/>
</dbReference>
<dbReference type="PROSITE" id="PS51194">
    <property type="entry name" value="HELICASE_CTER"/>
    <property type="match status" value="1"/>
</dbReference>
<dbReference type="AlphaFoldDB" id="A0A4S8MKL1"/>
<feature type="domain" description="Helicase C-terminal" evidence="13">
    <location>
        <begin position="222"/>
        <end position="377"/>
    </location>
</feature>
<dbReference type="Gene3D" id="1.10.10.10">
    <property type="entry name" value="Winged helix-like DNA-binding domain superfamily/Winged helix DNA-binding domain"/>
    <property type="match status" value="1"/>
</dbReference>
<dbReference type="SMART" id="SM00490">
    <property type="entry name" value="HELICc"/>
    <property type="match status" value="1"/>
</dbReference>
<evidence type="ECO:0000313" key="15">
    <source>
        <dbReference type="Proteomes" id="UP000297245"/>
    </source>
</evidence>
<evidence type="ECO:0000256" key="8">
    <source>
        <dbReference type="ARBA" id="ARBA00023235"/>
    </source>
</evidence>
<dbReference type="Pfam" id="PF00271">
    <property type="entry name" value="Helicase_C"/>
    <property type="match status" value="1"/>
</dbReference>
<keyword evidence="5 11" id="KW-0347">Helicase</keyword>
<keyword evidence="7" id="KW-0238">DNA-binding</keyword>
<evidence type="ECO:0000313" key="14">
    <source>
        <dbReference type="EMBL" id="THV03242.1"/>
    </source>
</evidence>
<evidence type="ECO:0000259" key="12">
    <source>
        <dbReference type="PROSITE" id="PS51192"/>
    </source>
</evidence>
<comment type="catalytic activity">
    <reaction evidence="11">
        <text>ATP + H2O = ADP + phosphate + H(+)</text>
        <dbReference type="Rhea" id="RHEA:13065"/>
        <dbReference type="ChEBI" id="CHEBI:15377"/>
        <dbReference type="ChEBI" id="CHEBI:15378"/>
        <dbReference type="ChEBI" id="CHEBI:30616"/>
        <dbReference type="ChEBI" id="CHEBI:43474"/>
        <dbReference type="ChEBI" id="CHEBI:456216"/>
    </reaction>
</comment>
<comment type="similarity">
    <text evidence="2 11">Belongs to the helicase family. RecQ subfamily.</text>
</comment>
<dbReference type="EMBL" id="ML179069">
    <property type="protein sequence ID" value="THV03242.1"/>
    <property type="molecule type" value="Genomic_DNA"/>
</dbReference>
<dbReference type="InterPro" id="IPR036390">
    <property type="entry name" value="WH_DNA-bd_sf"/>
</dbReference>
<protein>
    <recommendedName>
        <fullName evidence="11">ATP-dependent DNA helicase</fullName>
        <ecNumber evidence="11">5.6.2.4</ecNumber>
    </recommendedName>
</protein>
<dbReference type="FunFam" id="3.40.50.300:FF:001389">
    <property type="entry name" value="ATP-dependent DNA helicase RecQ"/>
    <property type="match status" value="1"/>
</dbReference>
<dbReference type="Pfam" id="PF09382">
    <property type="entry name" value="RQC"/>
    <property type="match status" value="1"/>
</dbReference>
<evidence type="ECO:0000256" key="6">
    <source>
        <dbReference type="ARBA" id="ARBA00022840"/>
    </source>
</evidence>
<evidence type="ECO:0000256" key="10">
    <source>
        <dbReference type="ARBA" id="ARBA00034617"/>
    </source>
</evidence>
<dbReference type="InterPro" id="IPR032284">
    <property type="entry name" value="RecQ_Zn-bd"/>
</dbReference>
<dbReference type="GO" id="GO:0009378">
    <property type="term" value="F:four-way junction helicase activity"/>
    <property type="evidence" value="ECO:0007669"/>
    <property type="project" value="TreeGrafter"/>
</dbReference>
<evidence type="ECO:0000256" key="11">
    <source>
        <dbReference type="RuleBase" id="RU364117"/>
    </source>
</evidence>
<evidence type="ECO:0000256" key="4">
    <source>
        <dbReference type="ARBA" id="ARBA00022801"/>
    </source>
</evidence>
<dbReference type="InterPro" id="IPR027417">
    <property type="entry name" value="P-loop_NTPase"/>
</dbReference>
<dbReference type="InterPro" id="IPR014001">
    <property type="entry name" value="Helicase_ATP-bd"/>
</dbReference>
<evidence type="ECO:0000256" key="5">
    <source>
        <dbReference type="ARBA" id="ARBA00022806"/>
    </source>
</evidence>
<dbReference type="GO" id="GO:0016887">
    <property type="term" value="F:ATP hydrolysis activity"/>
    <property type="evidence" value="ECO:0007669"/>
    <property type="project" value="RHEA"/>
</dbReference>
<dbReference type="GO" id="GO:0005524">
    <property type="term" value="F:ATP binding"/>
    <property type="evidence" value="ECO:0007669"/>
    <property type="project" value="UniProtKB-KW"/>
</dbReference>
<dbReference type="GO" id="GO:0000724">
    <property type="term" value="P:double-strand break repair via homologous recombination"/>
    <property type="evidence" value="ECO:0007669"/>
    <property type="project" value="TreeGrafter"/>
</dbReference>
<dbReference type="Pfam" id="PF00270">
    <property type="entry name" value="DEAD"/>
    <property type="match status" value="1"/>
</dbReference>
<keyword evidence="6 11" id="KW-0067">ATP-binding</keyword>
<dbReference type="SMART" id="SM00487">
    <property type="entry name" value="DEXDc"/>
    <property type="match status" value="1"/>
</dbReference>
<feature type="domain" description="Helicase ATP-binding" evidence="12">
    <location>
        <begin position="21"/>
        <end position="197"/>
    </location>
</feature>
<name>A0A4S8MKL1_DENBC</name>
<dbReference type="Gene3D" id="3.40.50.300">
    <property type="entry name" value="P-loop containing nucleotide triphosphate hydrolases"/>
    <property type="match status" value="2"/>
</dbReference>
<dbReference type="PROSITE" id="PS51192">
    <property type="entry name" value="HELICASE_ATP_BIND_1"/>
    <property type="match status" value="1"/>
</dbReference>
<dbReference type="InterPro" id="IPR036388">
    <property type="entry name" value="WH-like_DNA-bd_sf"/>
</dbReference>
<evidence type="ECO:0000259" key="13">
    <source>
        <dbReference type="PROSITE" id="PS51194"/>
    </source>
</evidence>
<dbReference type="EC" id="5.6.2.4" evidence="11"/>
<dbReference type="GO" id="GO:0005737">
    <property type="term" value="C:cytoplasm"/>
    <property type="evidence" value="ECO:0007669"/>
    <property type="project" value="TreeGrafter"/>
</dbReference>
<dbReference type="CDD" id="cd17920">
    <property type="entry name" value="DEXHc_RecQ"/>
    <property type="match status" value="1"/>
</dbReference>
<evidence type="ECO:0000256" key="2">
    <source>
        <dbReference type="ARBA" id="ARBA00005446"/>
    </source>
</evidence>
<dbReference type="PANTHER" id="PTHR13710">
    <property type="entry name" value="DNA HELICASE RECQ FAMILY MEMBER"/>
    <property type="match status" value="1"/>
</dbReference>
<dbReference type="InterPro" id="IPR001650">
    <property type="entry name" value="Helicase_C-like"/>
</dbReference>
<accession>A0A4S8MKL1</accession>